<dbReference type="InterPro" id="IPR001227">
    <property type="entry name" value="Ac_transferase_dom_sf"/>
</dbReference>
<dbReference type="SMART" id="SM00827">
    <property type="entry name" value="PKS_AT"/>
    <property type="match status" value="1"/>
</dbReference>
<feature type="domain" description="Malonyl-CoA:ACP transacylase (MAT)" evidence="6">
    <location>
        <begin position="7"/>
        <end position="312"/>
    </location>
</feature>
<organism evidence="7 8">
    <name type="scientific">Viridibacillus arenosi FSL R5-213</name>
    <dbReference type="NCBI Taxonomy" id="1227360"/>
    <lineage>
        <taxon>Bacteria</taxon>
        <taxon>Bacillati</taxon>
        <taxon>Bacillota</taxon>
        <taxon>Bacilli</taxon>
        <taxon>Bacillales</taxon>
        <taxon>Caryophanaceae</taxon>
        <taxon>Viridibacillus</taxon>
    </lineage>
</organism>
<dbReference type="RefSeq" id="WP_038183991.1">
    <property type="nucleotide sequence ID" value="NZ_ASQA01000016.1"/>
</dbReference>
<name>W4EYY4_9BACL</name>
<evidence type="ECO:0000256" key="3">
    <source>
        <dbReference type="ARBA" id="ARBA00048462"/>
    </source>
</evidence>
<dbReference type="NCBIfam" id="TIGR00128">
    <property type="entry name" value="fabD"/>
    <property type="match status" value="1"/>
</dbReference>
<dbReference type="InterPro" id="IPR050858">
    <property type="entry name" value="Mal-CoA-ACP_Trans/PKS_FabD"/>
</dbReference>
<dbReference type="InterPro" id="IPR016035">
    <property type="entry name" value="Acyl_Trfase/lysoPLipase"/>
</dbReference>
<accession>W4EYY4</accession>
<dbReference type="FunFam" id="3.30.70.250:FF:000001">
    <property type="entry name" value="Malonyl CoA-acyl carrier protein transacylase"/>
    <property type="match status" value="1"/>
</dbReference>
<evidence type="ECO:0000313" key="7">
    <source>
        <dbReference type="EMBL" id="ETT85823.1"/>
    </source>
</evidence>
<keyword evidence="1 4" id="KW-0808">Transferase</keyword>
<dbReference type="AlphaFoldDB" id="W4EYY4"/>
<feature type="active site" evidence="5">
    <location>
        <position position="91"/>
    </location>
</feature>
<gene>
    <name evidence="7" type="ORF">C176_10342</name>
</gene>
<dbReference type="GO" id="GO:0004314">
    <property type="term" value="F:[acyl-carrier-protein] S-malonyltransferase activity"/>
    <property type="evidence" value="ECO:0007669"/>
    <property type="project" value="UniProtKB-EC"/>
</dbReference>
<dbReference type="PANTHER" id="PTHR42681">
    <property type="entry name" value="MALONYL-COA-ACYL CARRIER PROTEIN TRANSACYLASE, MITOCHONDRIAL"/>
    <property type="match status" value="1"/>
</dbReference>
<dbReference type="InterPro" id="IPR004410">
    <property type="entry name" value="Malonyl_CoA-ACP_transAc_FabD"/>
</dbReference>
<dbReference type="PANTHER" id="PTHR42681:SF1">
    <property type="entry name" value="MALONYL-COA-ACYL CARRIER PROTEIN TRANSACYLASE, MITOCHONDRIAL"/>
    <property type="match status" value="1"/>
</dbReference>
<dbReference type="InterPro" id="IPR024925">
    <property type="entry name" value="Malonyl_CoA-ACP_transAc"/>
</dbReference>
<proteinExistence type="inferred from homology"/>
<evidence type="ECO:0000256" key="5">
    <source>
        <dbReference type="PIRSR" id="PIRSR000446-1"/>
    </source>
</evidence>
<feature type="active site" evidence="5">
    <location>
        <position position="201"/>
    </location>
</feature>
<dbReference type="GO" id="GO:0005829">
    <property type="term" value="C:cytosol"/>
    <property type="evidence" value="ECO:0007669"/>
    <property type="project" value="TreeGrafter"/>
</dbReference>
<dbReference type="EMBL" id="ASQA01000016">
    <property type="protein sequence ID" value="ETT85823.1"/>
    <property type="molecule type" value="Genomic_DNA"/>
</dbReference>
<evidence type="ECO:0000313" key="8">
    <source>
        <dbReference type="Proteomes" id="UP000019062"/>
    </source>
</evidence>
<dbReference type="Proteomes" id="UP000019062">
    <property type="component" value="Unassembled WGS sequence"/>
</dbReference>
<dbReference type="GO" id="GO:0006633">
    <property type="term" value="P:fatty acid biosynthetic process"/>
    <property type="evidence" value="ECO:0007669"/>
    <property type="project" value="TreeGrafter"/>
</dbReference>
<comment type="similarity">
    <text evidence="4">Belongs to the fabD family.</text>
</comment>
<dbReference type="PATRIC" id="fig|1227360.4.peg.2108"/>
<reference evidence="7 8" key="1">
    <citation type="journal article" date="2014" name="BMC Genomics">
        <title>Genomic comparison of sporeforming bacilli isolated from milk.</title>
        <authorList>
            <person name="Moreno Switt A.I."/>
            <person name="Andrus A.D."/>
            <person name="Ranieri M.L."/>
            <person name="Orsi R.H."/>
            <person name="Ivy R."/>
            <person name="den Bakker H.C."/>
            <person name="Martin N.H."/>
            <person name="Wiedmann M."/>
            <person name="Boor K.J."/>
        </authorList>
    </citation>
    <scope>NUCLEOTIDE SEQUENCE [LARGE SCALE GENOMIC DNA]</scope>
    <source>
        <strain evidence="7 8">FSL R5-213</strain>
    </source>
</reference>
<keyword evidence="8" id="KW-1185">Reference proteome</keyword>
<dbReference type="SUPFAM" id="SSF52151">
    <property type="entry name" value="FabD/lysophospholipase-like"/>
    <property type="match status" value="1"/>
</dbReference>
<comment type="catalytic activity">
    <reaction evidence="3 4">
        <text>holo-[ACP] + malonyl-CoA = malonyl-[ACP] + CoA</text>
        <dbReference type="Rhea" id="RHEA:41792"/>
        <dbReference type="Rhea" id="RHEA-COMP:9623"/>
        <dbReference type="Rhea" id="RHEA-COMP:9685"/>
        <dbReference type="ChEBI" id="CHEBI:57287"/>
        <dbReference type="ChEBI" id="CHEBI:57384"/>
        <dbReference type="ChEBI" id="CHEBI:64479"/>
        <dbReference type="ChEBI" id="CHEBI:78449"/>
        <dbReference type="EC" id="2.3.1.39"/>
    </reaction>
</comment>
<evidence type="ECO:0000259" key="6">
    <source>
        <dbReference type="SMART" id="SM00827"/>
    </source>
</evidence>
<dbReference type="Gene3D" id="3.40.366.10">
    <property type="entry name" value="Malonyl-Coenzyme A Acyl Carrier Protein, domain 2"/>
    <property type="match status" value="1"/>
</dbReference>
<dbReference type="eggNOG" id="COG0331">
    <property type="taxonomic scope" value="Bacteria"/>
</dbReference>
<comment type="caution">
    <text evidence="7">The sequence shown here is derived from an EMBL/GenBank/DDBJ whole genome shotgun (WGS) entry which is preliminary data.</text>
</comment>
<evidence type="ECO:0000256" key="1">
    <source>
        <dbReference type="ARBA" id="ARBA00022679"/>
    </source>
</evidence>
<sequence>MTKIAFIFPGQGSQSVGMGAEFVAEHQECKAYYNKADELLGYSLSKLMLEGPAEDLTLTYNAQPALLTTSAMIADKLTKVGITPDYTAGHSLGEYTALVASGVMSFQDGVQAVHSRGMFMNEAVPAGEGAMAAILGLDRDALKAVTDEVSASGEVVQLANLNCPGQIVISGTKTGVDKASVKAKEAGAKRALPLVVSGPFHSELMRPAAGKLQENLKQKAMQDAKIPVISNVTAKPVTEQNEIQQLLVEQLYSPVLWEDSVRKMIDLGVDVFIECGPGKVLSGLVKKVDRQVKTYCVYDEATFEQVVEASKEWSHEEARG</sequence>
<dbReference type="EC" id="2.3.1.39" evidence="4"/>
<keyword evidence="2 4" id="KW-0012">Acyltransferase</keyword>
<dbReference type="PIRSF" id="PIRSF000446">
    <property type="entry name" value="Mct"/>
    <property type="match status" value="1"/>
</dbReference>
<dbReference type="Gene3D" id="3.30.70.250">
    <property type="entry name" value="Malonyl-CoA ACP transacylase, ACP-binding"/>
    <property type="match status" value="1"/>
</dbReference>
<dbReference type="InterPro" id="IPR016036">
    <property type="entry name" value="Malonyl_transacylase_ACP-bd"/>
</dbReference>
<dbReference type="Pfam" id="PF00698">
    <property type="entry name" value="Acyl_transf_1"/>
    <property type="match status" value="1"/>
</dbReference>
<evidence type="ECO:0000256" key="2">
    <source>
        <dbReference type="ARBA" id="ARBA00023315"/>
    </source>
</evidence>
<protein>
    <recommendedName>
        <fullName evidence="4">Malonyl CoA-acyl carrier protein transacylase</fullName>
        <ecNumber evidence="4">2.3.1.39</ecNumber>
    </recommendedName>
</protein>
<dbReference type="InterPro" id="IPR014043">
    <property type="entry name" value="Acyl_transferase_dom"/>
</dbReference>
<evidence type="ECO:0000256" key="4">
    <source>
        <dbReference type="PIRNR" id="PIRNR000446"/>
    </source>
</evidence>
<dbReference type="SUPFAM" id="SSF55048">
    <property type="entry name" value="Probable ACP-binding domain of malonyl-CoA ACP transacylase"/>
    <property type="match status" value="1"/>
</dbReference>